<protein>
    <submittedName>
        <fullName evidence="5">Signal transduction histidine kinase</fullName>
    </submittedName>
</protein>
<keyword evidence="5" id="KW-0418">Kinase</keyword>
<dbReference type="InterPro" id="IPR003594">
    <property type="entry name" value="HATPase_dom"/>
</dbReference>
<dbReference type="InterPro" id="IPR036890">
    <property type="entry name" value="HATPase_C_sf"/>
</dbReference>
<feature type="domain" description="Histidine kinase" evidence="2">
    <location>
        <begin position="376"/>
        <end position="567"/>
    </location>
</feature>
<dbReference type="SMART" id="SM00387">
    <property type="entry name" value="HATPase_c"/>
    <property type="match status" value="1"/>
</dbReference>
<dbReference type="InterPro" id="IPR000700">
    <property type="entry name" value="PAS-assoc_C"/>
</dbReference>
<evidence type="ECO:0000259" key="3">
    <source>
        <dbReference type="PROSITE" id="PS50112"/>
    </source>
</evidence>
<gene>
    <name evidence="5" type="ORF">MCBB_0628</name>
</gene>
<dbReference type="InterPro" id="IPR035965">
    <property type="entry name" value="PAS-like_dom_sf"/>
</dbReference>
<dbReference type="InterPro" id="IPR031621">
    <property type="entry name" value="HisKA_7TM"/>
</dbReference>
<dbReference type="GeneID" id="30411485"/>
<dbReference type="InterPro" id="IPR000014">
    <property type="entry name" value="PAS"/>
</dbReference>
<dbReference type="OrthoDB" id="8127at2157"/>
<dbReference type="InterPro" id="IPR011495">
    <property type="entry name" value="Sig_transdc_His_kin_sub2_dim/P"/>
</dbReference>
<feature type="transmembrane region" description="Helical" evidence="1">
    <location>
        <begin position="35"/>
        <end position="55"/>
    </location>
</feature>
<dbReference type="RefSeq" id="WP_071906396.1">
    <property type="nucleotide sequence ID" value="NZ_LT607756.1"/>
</dbReference>
<dbReference type="SUPFAM" id="SSF55785">
    <property type="entry name" value="PYP-like sensor domain (PAS domain)"/>
    <property type="match status" value="1"/>
</dbReference>
<keyword evidence="5" id="KW-0808">Transferase</keyword>
<accession>A0A1D3L0L8</accession>
<sequence length="572" mass="65453">MNVFATISFIAFMLCFFMGNFIYHKNPESSLNRTVAILCILVGFLAFVEFEYLQVVDFQTAYFWLKISGLWPLVPALLLHISLIFTEKKKLLRNKLTYIAIYVPALIITIFGMSTPLMLEGILREYWGWTYIFPKNSLLFILMSVWTVICIMISGTLCFLHYLKSHHIERMQAKYMLAGLYLPLLVSFSSDFVFPTVSVRLPEISMTMSTIGITFISYGIWKYGFPALTAASVADEIVSTMSNFLILLDSQKNIITVNNATSDLLEYAKNELEGFPVKKIFAEEDQEKFIFSGDYLNTKKGSNSMNMELNFVNNFELNLKSKKGLEIPVIISKSFIKNEEGLIVGIILIGNDIRDIRSVENQIASALEEKELLLQEVHHRVKNNLQIISSLLSLQSNYVKEPEDLEVFQNSQNRVKSMALIHEQLYQSPNFTHINFEDYIWSLMNYLISYYKPNRINLKIDVKDIFLGIDTAVPCGLIINELATNSIKHAFPDSMQGKIEIGLYSDGYEFELIVSDDGIGFQEAVDLETTEHLGLRLVSALTQQINGTIELDRSNGTKFRIKFRELKYAKRI</sequence>
<dbReference type="SUPFAM" id="SSF55874">
    <property type="entry name" value="ATPase domain of HSP90 chaperone/DNA topoisomerase II/histidine kinase"/>
    <property type="match status" value="1"/>
</dbReference>
<dbReference type="PROSITE" id="PS50112">
    <property type="entry name" value="PAS"/>
    <property type="match status" value="1"/>
</dbReference>
<dbReference type="EMBL" id="LT607756">
    <property type="protein sequence ID" value="SCG85201.1"/>
    <property type="molecule type" value="Genomic_DNA"/>
</dbReference>
<dbReference type="KEGG" id="mcub:MCBB_0628"/>
<feature type="transmembrane region" description="Helical" evidence="1">
    <location>
        <begin position="97"/>
        <end position="119"/>
    </location>
</feature>
<dbReference type="InterPro" id="IPR005467">
    <property type="entry name" value="His_kinase_dom"/>
</dbReference>
<dbReference type="PANTHER" id="PTHR43065">
    <property type="entry name" value="SENSOR HISTIDINE KINASE"/>
    <property type="match status" value="1"/>
</dbReference>
<feature type="transmembrane region" description="Helical" evidence="1">
    <location>
        <begin position="139"/>
        <end position="163"/>
    </location>
</feature>
<dbReference type="Pfam" id="PF02518">
    <property type="entry name" value="HATPase_c"/>
    <property type="match status" value="1"/>
</dbReference>
<dbReference type="GO" id="GO:0016301">
    <property type="term" value="F:kinase activity"/>
    <property type="evidence" value="ECO:0007669"/>
    <property type="project" value="UniProtKB-KW"/>
</dbReference>
<feature type="transmembrane region" description="Helical" evidence="1">
    <location>
        <begin position="61"/>
        <end position="85"/>
    </location>
</feature>
<keyword evidence="1" id="KW-1133">Transmembrane helix</keyword>
<dbReference type="PANTHER" id="PTHR43065:SF23">
    <property type="entry name" value="SENSOR HISTIDINE KINASE PDTAS"/>
    <property type="match status" value="1"/>
</dbReference>
<proteinExistence type="predicted"/>
<feature type="transmembrane region" description="Helical" evidence="1">
    <location>
        <begin position="6"/>
        <end position="23"/>
    </location>
</feature>
<dbReference type="Gene3D" id="3.30.450.20">
    <property type="entry name" value="PAS domain"/>
    <property type="match status" value="1"/>
</dbReference>
<dbReference type="Gene3D" id="3.30.565.10">
    <property type="entry name" value="Histidine kinase-like ATPase, C-terminal domain"/>
    <property type="match status" value="1"/>
</dbReference>
<feature type="domain" description="PAC" evidence="4">
    <location>
        <begin position="313"/>
        <end position="365"/>
    </location>
</feature>
<dbReference type="NCBIfam" id="TIGR00229">
    <property type="entry name" value="sensory_box"/>
    <property type="match status" value="1"/>
</dbReference>
<evidence type="ECO:0000313" key="6">
    <source>
        <dbReference type="Proteomes" id="UP000094707"/>
    </source>
</evidence>
<feature type="transmembrane region" description="Helical" evidence="1">
    <location>
        <begin position="175"/>
        <end position="198"/>
    </location>
</feature>
<dbReference type="CDD" id="cd00130">
    <property type="entry name" value="PAS"/>
    <property type="match status" value="1"/>
</dbReference>
<keyword evidence="1" id="KW-0472">Membrane</keyword>
<reference evidence="5 6" key="1">
    <citation type="submission" date="2016-08" db="EMBL/GenBank/DDBJ databases">
        <authorList>
            <person name="Seilhamer J.J."/>
        </authorList>
    </citation>
    <scope>NUCLEOTIDE SEQUENCE [LARGE SCALE GENOMIC DNA]</scope>
    <source>
        <strain evidence="5">Buetzberg</strain>
    </source>
</reference>
<dbReference type="Proteomes" id="UP000094707">
    <property type="component" value="Chromosome I"/>
</dbReference>
<dbReference type="PROSITE" id="PS50109">
    <property type="entry name" value="HIS_KIN"/>
    <property type="match status" value="1"/>
</dbReference>
<feature type="domain" description="PAS" evidence="3">
    <location>
        <begin position="230"/>
        <end position="289"/>
    </location>
</feature>
<dbReference type="Pfam" id="PF07568">
    <property type="entry name" value="HisKA_2"/>
    <property type="match status" value="1"/>
</dbReference>
<dbReference type="STRING" id="118062.MCBB_0628"/>
<organism evidence="5 6">
    <name type="scientific">Methanobacterium congolense</name>
    <dbReference type="NCBI Taxonomy" id="118062"/>
    <lineage>
        <taxon>Archaea</taxon>
        <taxon>Methanobacteriati</taxon>
        <taxon>Methanobacteriota</taxon>
        <taxon>Methanomada group</taxon>
        <taxon>Methanobacteria</taxon>
        <taxon>Methanobacteriales</taxon>
        <taxon>Methanobacteriaceae</taxon>
        <taxon>Methanobacterium</taxon>
    </lineage>
</organism>
<keyword evidence="1" id="KW-0812">Transmembrane</keyword>
<keyword evidence="6" id="KW-1185">Reference proteome</keyword>
<name>A0A1D3L0L8_9EURY</name>
<evidence type="ECO:0000256" key="1">
    <source>
        <dbReference type="SAM" id="Phobius"/>
    </source>
</evidence>
<dbReference type="AlphaFoldDB" id="A0A1D3L0L8"/>
<dbReference type="Pfam" id="PF13426">
    <property type="entry name" value="PAS_9"/>
    <property type="match status" value="1"/>
</dbReference>
<dbReference type="Pfam" id="PF16927">
    <property type="entry name" value="HisKA_7TM"/>
    <property type="match status" value="1"/>
</dbReference>
<dbReference type="PROSITE" id="PS50113">
    <property type="entry name" value="PAC"/>
    <property type="match status" value="1"/>
</dbReference>
<evidence type="ECO:0000259" key="2">
    <source>
        <dbReference type="PROSITE" id="PS50109"/>
    </source>
</evidence>
<evidence type="ECO:0000259" key="4">
    <source>
        <dbReference type="PROSITE" id="PS50113"/>
    </source>
</evidence>
<dbReference type="PATRIC" id="fig|129848.4.peg.633"/>
<evidence type="ECO:0000313" key="5">
    <source>
        <dbReference type="EMBL" id="SCG85201.1"/>
    </source>
</evidence>